<gene>
    <name evidence="8" type="ORF">NK718_13790</name>
</gene>
<comment type="subcellular location">
    <subcellularLocation>
        <location evidence="1">Cell membrane</location>
        <topology evidence="1">Multi-pass membrane protein</topology>
    </subcellularLocation>
</comment>
<evidence type="ECO:0000256" key="6">
    <source>
        <dbReference type="SAM" id="MobiDB-lite"/>
    </source>
</evidence>
<dbReference type="PANTHER" id="PTHR30213:SF0">
    <property type="entry name" value="UPF0761 MEMBRANE PROTEIN YIHY"/>
    <property type="match status" value="1"/>
</dbReference>
<feature type="compositionally biased region" description="Basic and acidic residues" evidence="6">
    <location>
        <begin position="47"/>
        <end position="62"/>
    </location>
</feature>
<feature type="transmembrane region" description="Helical" evidence="7">
    <location>
        <begin position="18"/>
        <end position="37"/>
    </location>
</feature>
<evidence type="ECO:0000313" key="8">
    <source>
        <dbReference type="EMBL" id="MCP8939594.1"/>
    </source>
</evidence>
<evidence type="ECO:0000256" key="7">
    <source>
        <dbReference type="SAM" id="Phobius"/>
    </source>
</evidence>
<keyword evidence="4 7" id="KW-1133">Transmembrane helix</keyword>
<evidence type="ECO:0000256" key="3">
    <source>
        <dbReference type="ARBA" id="ARBA00022692"/>
    </source>
</evidence>
<feature type="transmembrane region" description="Helical" evidence="7">
    <location>
        <begin position="277"/>
        <end position="300"/>
    </location>
</feature>
<feature type="transmembrane region" description="Helical" evidence="7">
    <location>
        <begin position="204"/>
        <end position="233"/>
    </location>
</feature>
<protein>
    <submittedName>
        <fullName evidence="8">YihY/virulence factor BrkB family protein</fullName>
    </submittedName>
</protein>
<sequence length="372" mass="39906">MTDRPINSPRGRHGGHSWLTSLIVGLGAATLFSRGGAARPARPARKGRGDAHEARGEGDRGRSATTPAQIPAPGWKDILFRVWSEMQEDRLLSVAAGVTFYSLLALFPAIAAFVSIYGLVADASTIQQHLQSLSFLLPGGAIDVIGEQVKRIASQGNDKLSMALAFSVLLSLWSANAGMKALFDALNVVYEEEEKRSFIRLNATSLAFTVGAIVFMMLAIAGIVAVPIVLKFVGLGAMAEALIKLARWPVLLVVIALALSVIYRYGPSRERAQWRWVTWGSAFASVAWIVVSILFSWYAANFGSYNETYGSLGAVIGFMTWIWLSTTVILLGAELNAEIEHQTAADTTTDAPRPLGARGARMADTVGAPKAS</sequence>
<feature type="transmembrane region" description="Helical" evidence="7">
    <location>
        <begin position="312"/>
        <end position="333"/>
    </location>
</feature>
<dbReference type="EMBL" id="JANCLU010000013">
    <property type="protein sequence ID" value="MCP8939594.1"/>
    <property type="molecule type" value="Genomic_DNA"/>
</dbReference>
<keyword evidence="9" id="KW-1185">Reference proteome</keyword>
<keyword evidence="5 7" id="KW-0472">Membrane</keyword>
<evidence type="ECO:0000256" key="1">
    <source>
        <dbReference type="ARBA" id="ARBA00004651"/>
    </source>
</evidence>
<evidence type="ECO:0000256" key="2">
    <source>
        <dbReference type="ARBA" id="ARBA00022475"/>
    </source>
</evidence>
<evidence type="ECO:0000313" key="9">
    <source>
        <dbReference type="Proteomes" id="UP001205890"/>
    </source>
</evidence>
<evidence type="ECO:0000256" key="4">
    <source>
        <dbReference type="ARBA" id="ARBA00022989"/>
    </source>
</evidence>
<keyword evidence="3 7" id="KW-0812">Transmembrane</keyword>
<feature type="transmembrane region" description="Helical" evidence="7">
    <location>
        <begin position="160"/>
        <end position="183"/>
    </location>
</feature>
<dbReference type="Pfam" id="PF03631">
    <property type="entry name" value="Virul_fac_BrkB"/>
    <property type="match status" value="1"/>
</dbReference>
<name>A0ABT1LDU0_9HYPH</name>
<proteinExistence type="predicted"/>
<keyword evidence="2" id="KW-1003">Cell membrane</keyword>
<accession>A0ABT1LDU0</accession>
<comment type="caution">
    <text evidence="8">The sequence shown here is derived from an EMBL/GenBank/DDBJ whole genome shotgun (WGS) entry which is preliminary data.</text>
</comment>
<dbReference type="PANTHER" id="PTHR30213">
    <property type="entry name" value="INNER MEMBRANE PROTEIN YHJD"/>
    <property type="match status" value="1"/>
</dbReference>
<evidence type="ECO:0000256" key="5">
    <source>
        <dbReference type="ARBA" id="ARBA00023136"/>
    </source>
</evidence>
<dbReference type="NCBIfam" id="TIGR00765">
    <property type="entry name" value="yihY_not_rbn"/>
    <property type="match status" value="1"/>
</dbReference>
<feature type="transmembrane region" description="Helical" evidence="7">
    <location>
        <begin position="91"/>
        <end position="120"/>
    </location>
</feature>
<dbReference type="RefSeq" id="WP_254743356.1">
    <property type="nucleotide sequence ID" value="NZ_JANCLU010000013.1"/>
</dbReference>
<dbReference type="InterPro" id="IPR017039">
    <property type="entry name" value="Virul_fac_BrkB"/>
</dbReference>
<feature type="region of interest" description="Disordered" evidence="6">
    <location>
        <begin position="35"/>
        <end position="70"/>
    </location>
</feature>
<organism evidence="8 9">
    <name type="scientific">Alsobacter ponti</name>
    <dbReference type="NCBI Taxonomy" id="2962936"/>
    <lineage>
        <taxon>Bacteria</taxon>
        <taxon>Pseudomonadati</taxon>
        <taxon>Pseudomonadota</taxon>
        <taxon>Alphaproteobacteria</taxon>
        <taxon>Hyphomicrobiales</taxon>
        <taxon>Alsobacteraceae</taxon>
        <taxon>Alsobacter</taxon>
    </lineage>
</organism>
<dbReference type="Proteomes" id="UP001205890">
    <property type="component" value="Unassembled WGS sequence"/>
</dbReference>
<reference evidence="8 9" key="1">
    <citation type="submission" date="2022-07" db="EMBL/GenBank/DDBJ databases">
        <authorList>
            <person name="Li W.-J."/>
            <person name="Deng Q.-Q."/>
        </authorList>
    </citation>
    <scope>NUCLEOTIDE SEQUENCE [LARGE SCALE GENOMIC DNA]</scope>
    <source>
        <strain evidence="8 9">SYSU M60028</strain>
    </source>
</reference>
<feature type="transmembrane region" description="Helical" evidence="7">
    <location>
        <begin position="245"/>
        <end position="265"/>
    </location>
</feature>